<keyword evidence="3 9" id="KW-0963">Cytoplasm</keyword>
<evidence type="ECO:0000256" key="11">
    <source>
        <dbReference type="SAM" id="MobiDB-lite"/>
    </source>
</evidence>
<keyword evidence="7 9" id="KW-0067">ATP-binding</keyword>
<keyword evidence="9 10" id="KW-0133">Cell shape</keyword>
<dbReference type="Proteomes" id="UP001367030">
    <property type="component" value="Unassembled WGS sequence"/>
</dbReference>
<sequence length="708" mass="73526">MKHLKDLPVLILGLGASGMAMARWCVRNGARVTVADTREAPALLGQLREEMPDVGFVGGAFVAGLVEGTAIRAVYRSPGLSPATIAPVVDAARAMGLAVGGELDLFARALLDLRTVDVPVVAEASTAESDGQAGLPFEAAAEPVASVASSSDEMQAPAAIEPLPAAEAVAIDAQPEAAAAPIIEAEPVAPALATVPESLAEVEPIDAAMDAGPAPIVDAEQGEEAPQDGTLSSVPAESSEAPVELSSESAEDTPVSSEPAAPRISAPTHQPGKPYVRTAAKEAAEFVARIAELSVPVALTVPEEAAPKPVLVAAPEAPKGYTPSVLAITGTNGKTTVTSLTGQLVERAGKTVAVAGNIGPTLLDTLSAHIDADTLPEVWVLELSSFQLDGVQGFEPTAATVLNLTQDHLDWHGDMAAYSAAKARIFGSKGLLVLNRDDDAVMKMLPAPIRVKLQRPQYRTYISFGAGMPLRPGDFGIERVNGMAWLVRALEADETQKRKRGAAQVEEEIFVQRLLPANALRIRGQHNALNALAALALASAAGCPLGPMLYGLREYRGEPHRVEPVDIVHDVEYFDDSKGTNVGATVAALIGLGVDRRIVLILGGEGKGQDFSPLAAPVRQYARAVVLIGRDAPIIEEALAGTGVSLVHAGSMEEAVQAAAKRANPGDAVLLSPACASFDMFKDYAHRAAVFCEAVQELANLPAEGDAE</sequence>
<dbReference type="PANTHER" id="PTHR43692:SF1">
    <property type="entry name" value="UDP-N-ACETYLMURAMOYLALANINE--D-GLUTAMATE LIGASE"/>
    <property type="match status" value="1"/>
</dbReference>
<feature type="domain" description="Mur ligase central" evidence="13">
    <location>
        <begin position="328"/>
        <end position="538"/>
    </location>
</feature>
<feature type="domain" description="Mur ligase C-terminal" evidence="12">
    <location>
        <begin position="560"/>
        <end position="675"/>
    </location>
</feature>
<evidence type="ECO:0000256" key="8">
    <source>
        <dbReference type="ARBA" id="ARBA00023306"/>
    </source>
</evidence>
<dbReference type="HAMAP" id="MF_00639">
    <property type="entry name" value="MurD"/>
    <property type="match status" value="1"/>
</dbReference>
<evidence type="ECO:0000256" key="3">
    <source>
        <dbReference type="ARBA" id="ARBA00022490"/>
    </source>
</evidence>
<comment type="function">
    <text evidence="9 10">Cell wall formation. Catalyzes the addition of glutamate to the nucleotide precursor UDP-N-acetylmuramoyl-L-alanine (UMA).</text>
</comment>
<dbReference type="Pfam" id="PF02875">
    <property type="entry name" value="Mur_ligase_C"/>
    <property type="match status" value="1"/>
</dbReference>
<evidence type="ECO:0000259" key="13">
    <source>
        <dbReference type="Pfam" id="PF08245"/>
    </source>
</evidence>
<evidence type="ECO:0000256" key="9">
    <source>
        <dbReference type="HAMAP-Rule" id="MF_00639"/>
    </source>
</evidence>
<dbReference type="SUPFAM" id="SSF53623">
    <property type="entry name" value="MurD-like peptide ligases, catalytic domain"/>
    <property type="match status" value="1"/>
</dbReference>
<evidence type="ECO:0000256" key="10">
    <source>
        <dbReference type="RuleBase" id="RU003664"/>
    </source>
</evidence>
<evidence type="ECO:0000256" key="6">
    <source>
        <dbReference type="ARBA" id="ARBA00022741"/>
    </source>
</evidence>
<keyword evidence="9 10" id="KW-0573">Peptidoglycan synthesis</keyword>
<dbReference type="Pfam" id="PF21799">
    <property type="entry name" value="MurD-like_N"/>
    <property type="match status" value="1"/>
</dbReference>
<evidence type="ECO:0000259" key="12">
    <source>
        <dbReference type="Pfam" id="PF02875"/>
    </source>
</evidence>
<evidence type="ECO:0000256" key="7">
    <source>
        <dbReference type="ARBA" id="ARBA00022840"/>
    </source>
</evidence>
<comment type="caution">
    <text evidence="14">The sequence shown here is derived from an EMBL/GenBank/DDBJ whole genome shotgun (WGS) entry which is preliminary data.</text>
</comment>
<dbReference type="InterPro" id="IPR005762">
    <property type="entry name" value="MurD"/>
</dbReference>
<comment type="pathway">
    <text evidence="2 9 10">Cell wall biogenesis; peptidoglycan biosynthesis.</text>
</comment>
<gene>
    <name evidence="9 14" type="primary">murD</name>
    <name evidence="14" type="ORF">WKW79_08675</name>
</gene>
<evidence type="ECO:0000256" key="2">
    <source>
        <dbReference type="ARBA" id="ARBA00004752"/>
    </source>
</evidence>
<dbReference type="InterPro" id="IPR013221">
    <property type="entry name" value="Mur_ligase_cen"/>
</dbReference>
<dbReference type="Gene3D" id="3.90.190.20">
    <property type="entry name" value="Mur ligase, C-terminal domain"/>
    <property type="match status" value="1"/>
</dbReference>
<evidence type="ECO:0000256" key="1">
    <source>
        <dbReference type="ARBA" id="ARBA00004496"/>
    </source>
</evidence>
<dbReference type="NCBIfam" id="TIGR01087">
    <property type="entry name" value="murD"/>
    <property type="match status" value="1"/>
</dbReference>
<dbReference type="Gene3D" id="3.40.50.720">
    <property type="entry name" value="NAD(P)-binding Rossmann-like Domain"/>
    <property type="match status" value="1"/>
</dbReference>
<dbReference type="RefSeq" id="WP_340334736.1">
    <property type="nucleotide sequence ID" value="NZ_JBBKZS010000003.1"/>
</dbReference>
<dbReference type="PROSITE" id="PS01011">
    <property type="entry name" value="FOLYLPOLYGLU_SYNT_1"/>
    <property type="match status" value="1"/>
</dbReference>
<dbReference type="EC" id="6.3.2.9" evidence="9 10"/>
<dbReference type="SUPFAM" id="SSF53244">
    <property type="entry name" value="MurD-like peptide ligases, peptide-binding domain"/>
    <property type="match status" value="1"/>
</dbReference>
<proteinExistence type="inferred from homology"/>
<comment type="similarity">
    <text evidence="9">Belongs to the MurCDEF family.</text>
</comment>
<dbReference type="InterPro" id="IPR036565">
    <property type="entry name" value="Mur-like_cat_sf"/>
</dbReference>
<accession>A0ABU8X4I1</accession>
<evidence type="ECO:0000313" key="15">
    <source>
        <dbReference type="Proteomes" id="UP001367030"/>
    </source>
</evidence>
<keyword evidence="9 10" id="KW-0961">Cell wall biogenesis/degradation</keyword>
<dbReference type="InterPro" id="IPR036615">
    <property type="entry name" value="Mur_ligase_C_dom_sf"/>
</dbReference>
<evidence type="ECO:0000313" key="14">
    <source>
        <dbReference type="EMBL" id="MEJ8854641.1"/>
    </source>
</evidence>
<dbReference type="EMBL" id="JBBKZS010000003">
    <property type="protein sequence ID" value="MEJ8854641.1"/>
    <property type="molecule type" value="Genomic_DNA"/>
</dbReference>
<keyword evidence="8 9" id="KW-0131">Cell cycle</keyword>
<dbReference type="PANTHER" id="PTHR43692">
    <property type="entry name" value="UDP-N-ACETYLMURAMOYLALANINE--D-GLUTAMATE LIGASE"/>
    <property type="match status" value="1"/>
</dbReference>
<protein>
    <recommendedName>
        <fullName evidence="9 10">UDP-N-acetylmuramoylalanine--D-glutamate ligase</fullName>
        <ecNumber evidence="9 10">6.3.2.9</ecNumber>
    </recommendedName>
    <alternativeName>
        <fullName evidence="9">D-glutamic acid-adding enzyme</fullName>
    </alternativeName>
    <alternativeName>
        <fullName evidence="9">UDP-N-acetylmuramoyl-L-alanyl-D-glutamate synthetase</fullName>
    </alternativeName>
</protein>
<feature type="binding site" evidence="9">
    <location>
        <begin position="330"/>
        <end position="336"/>
    </location>
    <ligand>
        <name>ATP</name>
        <dbReference type="ChEBI" id="CHEBI:30616"/>
    </ligand>
</feature>
<dbReference type="SUPFAM" id="SSF51984">
    <property type="entry name" value="MurCD N-terminal domain"/>
    <property type="match status" value="1"/>
</dbReference>
<name>A0ABU8X4I1_9BURK</name>
<keyword evidence="5 9" id="KW-0132">Cell division</keyword>
<evidence type="ECO:0000256" key="5">
    <source>
        <dbReference type="ARBA" id="ARBA00022618"/>
    </source>
</evidence>
<dbReference type="Gene3D" id="3.40.1190.10">
    <property type="entry name" value="Mur-like, catalytic domain"/>
    <property type="match status" value="1"/>
</dbReference>
<comment type="catalytic activity">
    <reaction evidence="9 10">
        <text>UDP-N-acetyl-alpha-D-muramoyl-L-alanine + D-glutamate + ATP = UDP-N-acetyl-alpha-D-muramoyl-L-alanyl-D-glutamate + ADP + phosphate + H(+)</text>
        <dbReference type="Rhea" id="RHEA:16429"/>
        <dbReference type="ChEBI" id="CHEBI:15378"/>
        <dbReference type="ChEBI" id="CHEBI:29986"/>
        <dbReference type="ChEBI" id="CHEBI:30616"/>
        <dbReference type="ChEBI" id="CHEBI:43474"/>
        <dbReference type="ChEBI" id="CHEBI:83898"/>
        <dbReference type="ChEBI" id="CHEBI:83900"/>
        <dbReference type="ChEBI" id="CHEBI:456216"/>
        <dbReference type="EC" id="6.3.2.9"/>
    </reaction>
</comment>
<keyword evidence="4 9" id="KW-0436">Ligase</keyword>
<evidence type="ECO:0000256" key="4">
    <source>
        <dbReference type="ARBA" id="ARBA00022598"/>
    </source>
</evidence>
<organism evidence="14 15">
    <name type="scientific">Variovorax robiniae</name>
    <dbReference type="NCBI Taxonomy" id="1836199"/>
    <lineage>
        <taxon>Bacteria</taxon>
        <taxon>Pseudomonadati</taxon>
        <taxon>Pseudomonadota</taxon>
        <taxon>Betaproteobacteria</taxon>
        <taxon>Burkholderiales</taxon>
        <taxon>Comamonadaceae</taxon>
        <taxon>Variovorax</taxon>
    </lineage>
</organism>
<reference evidence="14 15" key="1">
    <citation type="submission" date="2024-03" db="EMBL/GenBank/DDBJ databases">
        <title>Novel species of the genus Variovorax.</title>
        <authorList>
            <person name="Liu Q."/>
            <person name="Xin Y.-H."/>
        </authorList>
    </citation>
    <scope>NUCLEOTIDE SEQUENCE [LARGE SCALE GENOMIC DNA]</scope>
    <source>
        <strain evidence="14 15">KACC 18901</strain>
    </source>
</reference>
<comment type="subcellular location">
    <subcellularLocation>
        <location evidence="1 9 10">Cytoplasm</location>
    </subcellularLocation>
</comment>
<dbReference type="Pfam" id="PF08245">
    <property type="entry name" value="Mur_ligase_M"/>
    <property type="match status" value="1"/>
</dbReference>
<dbReference type="InterPro" id="IPR018109">
    <property type="entry name" value="Folylpolyglutamate_synth_CS"/>
</dbReference>
<dbReference type="GO" id="GO:0008764">
    <property type="term" value="F:UDP-N-acetylmuramoylalanine-D-glutamate ligase activity"/>
    <property type="evidence" value="ECO:0007669"/>
    <property type="project" value="UniProtKB-EC"/>
</dbReference>
<keyword evidence="15" id="KW-1185">Reference proteome</keyword>
<keyword evidence="6 9" id="KW-0547">Nucleotide-binding</keyword>
<dbReference type="InterPro" id="IPR004101">
    <property type="entry name" value="Mur_ligase_C"/>
</dbReference>
<feature type="region of interest" description="Disordered" evidence="11">
    <location>
        <begin position="222"/>
        <end position="273"/>
    </location>
</feature>